<dbReference type="Pfam" id="PF20150">
    <property type="entry name" value="2EXR"/>
    <property type="match status" value="1"/>
</dbReference>
<feature type="non-terminal residue" evidence="2">
    <location>
        <position position="127"/>
    </location>
</feature>
<dbReference type="PANTHER" id="PTHR35910">
    <property type="entry name" value="2EXR DOMAIN-CONTAINING PROTEIN"/>
    <property type="match status" value="1"/>
</dbReference>
<dbReference type="EMBL" id="JAVLET010000003">
    <property type="protein sequence ID" value="KAL0471509.1"/>
    <property type="molecule type" value="Genomic_DNA"/>
</dbReference>
<reference evidence="2 3" key="1">
    <citation type="submission" date="2023-09" db="EMBL/GenBank/DDBJ databases">
        <title>Multi-omics analysis of a traditional fermented food reveals byproduct-associated fungal strains for waste-to-food upcycling.</title>
        <authorList>
            <consortium name="Lawrence Berkeley National Laboratory"/>
            <person name="Rekdal V.M."/>
            <person name="Villalobos-Escobedo J.M."/>
            <person name="Rodriguez-Valeron N."/>
            <person name="Garcia M.O."/>
            <person name="Vasquez D.P."/>
            <person name="Damayanti I."/>
            <person name="Sorensen P.M."/>
            <person name="Baidoo E.E."/>
            <person name="De Carvalho A.C."/>
            <person name="Riley R."/>
            <person name="Lipzen A."/>
            <person name="He G."/>
            <person name="Yan M."/>
            <person name="Haridas S."/>
            <person name="Daum C."/>
            <person name="Yoshinaga Y."/>
            <person name="Ng V."/>
            <person name="Grigoriev I.V."/>
            <person name="Munk R."/>
            <person name="Nuraida L."/>
            <person name="Wijaya C.H."/>
            <person name="Morales P.-C."/>
            <person name="Keasling J.D."/>
        </authorList>
    </citation>
    <scope>NUCLEOTIDE SEQUENCE [LARGE SCALE GENOMIC DNA]</scope>
    <source>
        <strain evidence="2 3">FGSC 2613</strain>
    </source>
</reference>
<dbReference type="InterPro" id="IPR045518">
    <property type="entry name" value="2EXR"/>
</dbReference>
<dbReference type="Proteomes" id="UP001451303">
    <property type="component" value="Unassembled WGS sequence"/>
</dbReference>
<name>A0ABR3DFR0_NEUIN</name>
<organism evidence="2 3">
    <name type="scientific">Neurospora intermedia</name>
    <dbReference type="NCBI Taxonomy" id="5142"/>
    <lineage>
        <taxon>Eukaryota</taxon>
        <taxon>Fungi</taxon>
        <taxon>Dikarya</taxon>
        <taxon>Ascomycota</taxon>
        <taxon>Pezizomycotina</taxon>
        <taxon>Sordariomycetes</taxon>
        <taxon>Sordariomycetidae</taxon>
        <taxon>Sordariales</taxon>
        <taxon>Sordariaceae</taxon>
        <taxon>Neurospora</taxon>
    </lineage>
</organism>
<evidence type="ECO:0000313" key="2">
    <source>
        <dbReference type="EMBL" id="KAL0471509.1"/>
    </source>
</evidence>
<feature type="domain" description="2EXR" evidence="1">
    <location>
        <begin position="1"/>
        <end position="103"/>
    </location>
</feature>
<comment type="caution">
    <text evidence="2">The sequence shown here is derived from an EMBL/GenBank/DDBJ whole genome shotgun (WGS) entry which is preliminary data.</text>
</comment>
<evidence type="ECO:0000259" key="1">
    <source>
        <dbReference type="Pfam" id="PF20150"/>
    </source>
</evidence>
<proteinExistence type="predicted"/>
<sequence>FHYFPHLPWELRARVWELSANPRVVRVRTVKCGKRLSDASAGKKDCKTVFSTTPVPAMLQAYRESRNIGVYRQCFSKVQRIPESVPKTTRTRYVWLTLDLDMIDIGERELRDLKFVAPTIKRLKLER</sequence>
<feature type="non-terminal residue" evidence="2">
    <location>
        <position position="1"/>
    </location>
</feature>
<evidence type="ECO:0000313" key="3">
    <source>
        <dbReference type="Proteomes" id="UP001451303"/>
    </source>
</evidence>
<dbReference type="PANTHER" id="PTHR35910:SF1">
    <property type="entry name" value="2EXR DOMAIN-CONTAINING PROTEIN"/>
    <property type="match status" value="1"/>
</dbReference>
<accession>A0ABR3DFR0</accession>
<gene>
    <name evidence="2" type="ORF">QR685DRAFT_413438</name>
</gene>
<keyword evidence="3" id="KW-1185">Reference proteome</keyword>
<protein>
    <recommendedName>
        <fullName evidence="1">2EXR domain-containing protein</fullName>
    </recommendedName>
</protein>